<proteinExistence type="predicted"/>
<accession>A0ABT9WNC9</accession>
<evidence type="ECO:0000256" key="3">
    <source>
        <dbReference type="ARBA" id="ARBA00023163"/>
    </source>
</evidence>
<keyword evidence="3" id="KW-0804">Transcription</keyword>
<dbReference type="SMART" id="SM00895">
    <property type="entry name" value="FCD"/>
    <property type="match status" value="1"/>
</dbReference>
<dbReference type="InterPro" id="IPR011711">
    <property type="entry name" value="GntR_C"/>
</dbReference>
<feature type="domain" description="HTH gntR-type" evidence="4">
    <location>
        <begin position="9"/>
        <end position="77"/>
    </location>
</feature>
<dbReference type="SUPFAM" id="SSF46785">
    <property type="entry name" value="Winged helix' DNA-binding domain"/>
    <property type="match status" value="1"/>
</dbReference>
<dbReference type="SUPFAM" id="SSF48008">
    <property type="entry name" value="GntR ligand-binding domain-like"/>
    <property type="match status" value="1"/>
</dbReference>
<gene>
    <name evidence="5" type="ORF">J2S08_000543</name>
</gene>
<organism evidence="5 6">
    <name type="scientific">Bacillus chungangensis</name>
    <dbReference type="NCBI Taxonomy" id="587633"/>
    <lineage>
        <taxon>Bacteria</taxon>
        <taxon>Bacillati</taxon>
        <taxon>Bacillota</taxon>
        <taxon>Bacilli</taxon>
        <taxon>Bacillales</taxon>
        <taxon>Bacillaceae</taxon>
        <taxon>Bacillus</taxon>
    </lineage>
</organism>
<evidence type="ECO:0000313" key="6">
    <source>
        <dbReference type="Proteomes" id="UP001223586"/>
    </source>
</evidence>
<evidence type="ECO:0000313" key="5">
    <source>
        <dbReference type="EMBL" id="MDQ0174710.1"/>
    </source>
</evidence>
<dbReference type="Pfam" id="PF07729">
    <property type="entry name" value="FCD"/>
    <property type="match status" value="1"/>
</dbReference>
<dbReference type="RefSeq" id="WP_307226404.1">
    <property type="nucleotide sequence ID" value="NZ_JAUSTT010000002.1"/>
</dbReference>
<dbReference type="InterPro" id="IPR008920">
    <property type="entry name" value="TF_FadR/GntR_C"/>
</dbReference>
<dbReference type="PANTHER" id="PTHR43537">
    <property type="entry name" value="TRANSCRIPTIONAL REGULATOR, GNTR FAMILY"/>
    <property type="match status" value="1"/>
</dbReference>
<protein>
    <submittedName>
        <fullName evidence="5">GntR family transcriptional repressor for pyruvate dehydrogenase complex</fullName>
    </submittedName>
</protein>
<reference evidence="5 6" key="1">
    <citation type="submission" date="2023-07" db="EMBL/GenBank/DDBJ databases">
        <title>Genomic Encyclopedia of Type Strains, Phase IV (KMG-IV): sequencing the most valuable type-strain genomes for metagenomic binning, comparative biology and taxonomic classification.</title>
        <authorList>
            <person name="Goeker M."/>
        </authorList>
    </citation>
    <scope>NUCLEOTIDE SEQUENCE [LARGE SCALE GENOMIC DNA]</scope>
    <source>
        <strain evidence="5 6">DSM 23837</strain>
    </source>
</reference>
<name>A0ABT9WNC9_9BACI</name>
<dbReference type="InterPro" id="IPR000524">
    <property type="entry name" value="Tscrpt_reg_HTH_GntR"/>
</dbReference>
<comment type="caution">
    <text evidence="5">The sequence shown here is derived from an EMBL/GenBank/DDBJ whole genome shotgun (WGS) entry which is preliminary data.</text>
</comment>
<dbReference type="InterPro" id="IPR036388">
    <property type="entry name" value="WH-like_DNA-bd_sf"/>
</dbReference>
<keyword evidence="1" id="KW-0805">Transcription regulation</keyword>
<dbReference type="SMART" id="SM00345">
    <property type="entry name" value="HTH_GNTR"/>
    <property type="match status" value="1"/>
</dbReference>
<keyword evidence="2" id="KW-0238">DNA-binding</keyword>
<sequence>MKYKRIKPKKIYEEVAETILAMIKEGQLKPGDKLVSVEQLAENFQVGRSAIREALSALQAMGLVEMRQGEGTFVRQFDASLLSLPIRSAVLMNKQDIQHLLEVRKILEAGAVIAAAERRTEVDLRKMEKVLQSMKDPNGEQDELGENADLAFHLAIAEASHNPLLIHLMRNVSEMTVETMRETRRIWMHADHTAADQLYDEHQQLFNAIKKKDGNLAQQYLLHHLHHVEQVLKDYLKQ</sequence>
<evidence type="ECO:0000259" key="4">
    <source>
        <dbReference type="PROSITE" id="PS50949"/>
    </source>
</evidence>
<dbReference type="PANTHER" id="PTHR43537:SF5">
    <property type="entry name" value="UXU OPERON TRANSCRIPTIONAL REGULATOR"/>
    <property type="match status" value="1"/>
</dbReference>
<keyword evidence="5" id="KW-0670">Pyruvate</keyword>
<dbReference type="CDD" id="cd07377">
    <property type="entry name" value="WHTH_GntR"/>
    <property type="match status" value="1"/>
</dbReference>
<dbReference type="Gene3D" id="1.10.10.10">
    <property type="entry name" value="Winged helix-like DNA-binding domain superfamily/Winged helix DNA-binding domain"/>
    <property type="match status" value="1"/>
</dbReference>
<evidence type="ECO:0000256" key="2">
    <source>
        <dbReference type="ARBA" id="ARBA00023125"/>
    </source>
</evidence>
<dbReference type="InterPro" id="IPR036390">
    <property type="entry name" value="WH_DNA-bd_sf"/>
</dbReference>
<keyword evidence="6" id="KW-1185">Reference proteome</keyword>
<dbReference type="Gene3D" id="1.20.120.530">
    <property type="entry name" value="GntR ligand-binding domain-like"/>
    <property type="match status" value="1"/>
</dbReference>
<dbReference type="Proteomes" id="UP001223586">
    <property type="component" value="Unassembled WGS sequence"/>
</dbReference>
<dbReference type="PRINTS" id="PR00035">
    <property type="entry name" value="HTHGNTR"/>
</dbReference>
<dbReference type="Pfam" id="PF00392">
    <property type="entry name" value="GntR"/>
    <property type="match status" value="1"/>
</dbReference>
<dbReference type="PROSITE" id="PS50949">
    <property type="entry name" value="HTH_GNTR"/>
    <property type="match status" value="1"/>
</dbReference>
<dbReference type="EMBL" id="JAUSTT010000002">
    <property type="protein sequence ID" value="MDQ0174710.1"/>
    <property type="molecule type" value="Genomic_DNA"/>
</dbReference>
<evidence type="ECO:0000256" key="1">
    <source>
        <dbReference type="ARBA" id="ARBA00023015"/>
    </source>
</evidence>